<dbReference type="eggNOG" id="KOG3963">
    <property type="taxonomic scope" value="Eukaryota"/>
</dbReference>
<dbReference type="Gene3D" id="3.30.460.90">
    <property type="match status" value="1"/>
</dbReference>
<dbReference type="AlphaFoldDB" id="T1EGV9"/>
<gene>
    <name evidence="3" type="primary">20195809</name>
    <name evidence="2" type="ORF">HELRODRAFT_122790</name>
</gene>
<evidence type="ECO:0000259" key="1">
    <source>
        <dbReference type="Pfam" id="PF03281"/>
    </source>
</evidence>
<dbReference type="RefSeq" id="XP_009018485.1">
    <property type="nucleotide sequence ID" value="XM_009020237.1"/>
</dbReference>
<keyword evidence="4" id="KW-1185">Reference proteome</keyword>
<evidence type="ECO:0000313" key="2">
    <source>
        <dbReference type="EMBL" id="ESO03337.1"/>
    </source>
</evidence>
<proteinExistence type="predicted"/>
<dbReference type="CTD" id="20195809"/>
<accession>T1EGV9</accession>
<organism evidence="3 4">
    <name type="scientific">Helobdella robusta</name>
    <name type="common">Californian leech</name>
    <dbReference type="NCBI Taxonomy" id="6412"/>
    <lineage>
        <taxon>Eukaryota</taxon>
        <taxon>Metazoa</taxon>
        <taxon>Spiralia</taxon>
        <taxon>Lophotrochozoa</taxon>
        <taxon>Annelida</taxon>
        <taxon>Clitellata</taxon>
        <taxon>Hirudinea</taxon>
        <taxon>Rhynchobdellida</taxon>
        <taxon>Glossiphoniidae</taxon>
        <taxon>Helobdella</taxon>
    </lineage>
</organism>
<reference evidence="2 4" key="2">
    <citation type="journal article" date="2013" name="Nature">
        <title>Insights into bilaterian evolution from three spiralian genomes.</title>
        <authorList>
            <person name="Simakov O."/>
            <person name="Marletaz F."/>
            <person name="Cho S.J."/>
            <person name="Edsinger-Gonzales E."/>
            <person name="Havlak P."/>
            <person name="Hellsten U."/>
            <person name="Kuo D.H."/>
            <person name="Larsson T."/>
            <person name="Lv J."/>
            <person name="Arendt D."/>
            <person name="Savage R."/>
            <person name="Osoegawa K."/>
            <person name="de Jong P."/>
            <person name="Grimwood J."/>
            <person name="Chapman J.A."/>
            <person name="Shapiro H."/>
            <person name="Aerts A."/>
            <person name="Otillar R.P."/>
            <person name="Terry A.Y."/>
            <person name="Boore J.L."/>
            <person name="Grigoriev I.V."/>
            <person name="Lindberg D.R."/>
            <person name="Seaver E.C."/>
            <person name="Weisblat D.A."/>
            <person name="Putnam N.H."/>
            <person name="Rokhsar D.S."/>
        </authorList>
    </citation>
    <scope>NUCLEOTIDE SEQUENCE</scope>
</reference>
<dbReference type="InterPro" id="IPR046903">
    <property type="entry name" value="Mab-21-like_nuc_Trfase"/>
</dbReference>
<dbReference type="OrthoDB" id="5961151at2759"/>
<sequence>LDDFYLNSVLPRRYDVMRNVTKCLPLVTEILNSVEKKEPRFKGIYCQHLPKDGIRVLSAKKFEIFLYLNPTGAFSVVELDNFSPEFPGTAAMKLGDGRKRSMSLWVEFITASGFLSARKLRSRFRNLVISVLSEKRFDRNVARLVDD</sequence>
<reference evidence="3" key="3">
    <citation type="submission" date="2015-06" db="UniProtKB">
        <authorList>
            <consortium name="EnsemblMetazoa"/>
        </authorList>
    </citation>
    <scope>IDENTIFICATION</scope>
</reference>
<dbReference type="Pfam" id="PF03281">
    <property type="entry name" value="Mab-21"/>
    <property type="match status" value="1"/>
</dbReference>
<feature type="domain" description="Mab-21-like nucleotidyltransferase" evidence="1">
    <location>
        <begin position="52"/>
        <end position="134"/>
    </location>
</feature>
<dbReference type="KEGG" id="hro:HELRODRAFT_122790"/>
<dbReference type="HOGENOM" id="CLU_1772728_0_0_1"/>
<dbReference type="Proteomes" id="UP000015101">
    <property type="component" value="Unassembled WGS sequence"/>
</dbReference>
<dbReference type="InParanoid" id="T1EGV9"/>
<reference evidence="4" key="1">
    <citation type="submission" date="2012-12" db="EMBL/GenBank/DDBJ databases">
        <authorList>
            <person name="Hellsten U."/>
            <person name="Grimwood J."/>
            <person name="Chapman J.A."/>
            <person name="Shapiro H."/>
            <person name="Aerts A."/>
            <person name="Otillar R.P."/>
            <person name="Terry A.Y."/>
            <person name="Boore J.L."/>
            <person name="Simakov O."/>
            <person name="Marletaz F."/>
            <person name="Cho S.-J."/>
            <person name="Edsinger-Gonzales E."/>
            <person name="Havlak P."/>
            <person name="Kuo D.-H."/>
            <person name="Larsson T."/>
            <person name="Lv J."/>
            <person name="Arendt D."/>
            <person name="Savage R."/>
            <person name="Osoegawa K."/>
            <person name="de Jong P."/>
            <person name="Lindberg D.R."/>
            <person name="Seaver E.C."/>
            <person name="Weisblat D.A."/>
            <person name="Putnam N.H."/>
            <person name="Grigoriev I.V."/>
            <person name="Rokhsar D.S."/>
        </authorList>
    </citation>
    <scope>NUCLEOTIDE SEQUENCE</scope>
</reference>
<dbReference type="EnsemblMetazoa" id="HelroT122790">
    <property type="protein sequence ID" value="HelroP122790"/>
    <property type="gene ID" value="HelroG122790"/>
</dbReference>
<evidence type="ECO:0000313" key="4">
    <source>
        <dbReference type="Proteomes" id="UP000015101"/>
    </source>
</evidence>
<dbReference type="EMBL" id="KB096633">
    <property type="protein sequence ID" value="ESO03337.1"/>
    <property type="molecule type" value="Genomic_DNA"/>
</dbReference>
<protein>
    <recommendedName>
        <fullName evidence="1">Mab-21-like nucleotidyltransferase domain-containing protein</fullName>
    </recommendedName>
</protein>
<evidence type="ECO:0000313" key="3">
    <source>
        <dbReference type="EnsemblMetazoa" id="HelroP122790"/>
    </source>
</evidence>
<dbReference type="EMBL" id="AMQM01004625">
    <property type="status" value="NOT_ANNOTATED_CDS"/>
    <property type="molecule type" value="Genomic_DNA"/>
</dbReference>
<dbReference type="GeneID" id="20195809"/>
<name>T1EGV9_HELRO</name>